<organism evidence="1 2">
    <name type="scientific">Tenacibaculum tangerinum</name>
    <dbReference type="NCBI Taxonomy" id="3038772"/>
    <lineage>
        <taxon>Bacteria</taxon>
        <taxon>Pseudomonadati</taxon>
        <taxon>Bacteroidota</taxon>
        <taxon>Flavobacteriia</taxon>
        <taxon>Flavobacteriales</taxon>
        <taxon>Flavobacteriaceae</taxon>
        <taxon>Tenacibaculum</taxon>
    </lineage>
</organism>
<evidence type="ECO:0008006" key="3">
    <source>
        <dbReference type="Google" id="ProtNLM"/>
    </source>
</evidence>
<dbReference type="EMBL" id="CP122539">
    <property type="protein sequence ID" value="WGH76852.1"/>
    <property type="molecule type" value="Genomic_DNA"/>
</dbReference>
<name>A0ABY8L646_9FLAO</name>
<dbReference type="Proteomes" id="UP001232001">
    <property type="component" value="Chromosome"/>
</dbReference>
<dbReference type="RefSeq" id="WP_279652712.1">
    <property type="nucleotide sequence ID" value="NZ_CP122539.1"/>
</dbReference>
<reference evidence="1 2" key="1">
    <citation type="submission" date="2023-04" db="EMBL/GenBank/DDBJ databases">
        <title>Tenacibaculum tangerinum sp. nov., isolated from sea tidal flat of South Korea.</title>
        <authorList>
            <person name="Lee S.H."/>
            <person name="Kim J.-J."/>
        </authorList>
    </citation>
    <scope>NUCLEOTIDE SEQUENCE [LARGE SCALE GENOMIC DNA]</scope>
    <source>
        <strain evidence="1 2">GRR-S3-23</strain>
    </source>
</reference>
<keyword evidence="2" id="KW-1185">Reference proteome</keyword>
<evidence type="ECO:0000313" key="2">
    <source>
        <dbReference type="Proteomes" id="UP001232001"/>
    </source>
</evidence>
<proteinExistence type="predicted"/>
<gene>
    <name evidence="1" type="ORF">P8625_06840</name>
</gene>
<sequence length="60" mass="6699">MKKQILNLGKPLNKSEQQFINGGRDPQCCGGTGGMEIDSLHCEYGLFGTDYCNGKCFWCY</sequence>
<accession>A0ABY8L646</accession>
<protein>
    <recommendedName>
        <fullName evidence="3">Bacteriocin</fullName>
    </recommendedName>
</protein>
<evidence type="ECO:0000313" key="1">
    <source>
        <dbReference type="EMBL" id="WGH76852.1"/>
    </source>
</evidence>